<evidence type="ECO:0000259" key="10">
    <source>
        <dbReference type="Pfam" id="PF00697"/>
    </source>
</evidence>
<dbReference type="STRING" id="1121455.SAMN02745728_00850"/>
<keyword evidence="5 9" id="KW-0028">Amino-acid biosynthesis</keyword>
<evidence type="ECO:0000256" key="3">
    <source>
        <dbReference type="ARBA" id="ARBA00012572"/>
    </source>
</evidence>
<proteinExistence type="inferred from homology"/>
<evidence type="ECO:0000256" key="2">
    <source>
        <dbReference type="ARBA" id="ARBA00004664"/>
    </source>
</evidence>
<dbReference type="EC" id="5.3.1.24" evidence="3 9"/>
<evidence type="ECO:0000313" key="12">
    <source>
        <dbReference type="Proteomes" id="UP000186469"/>
    </source>
</evidence>
<dbReference type="InterPro" id="IPR044643">
    <property type="entry name" value="TrpF_fam"/>
</dbReference>
<dbReference type="Proteomes" id="UP000186469">
    <property type="component" value="Unassembled WGS sequence"/>
</dbReference>
<gene>
    <name evidence="9" type="primary">trpF</name>
    <name evidence="11" type="ORF">SAMN02745728_00850</name>
</gene>
<dbReference type="GO" id="GO:0004640">
    <property type="term" value="F:phosphoribosylanthranilate isomerase activity"/>
    <property type="evidence" value="ECO:0007669"/>
    <property type="project" value="UniProtKB-UniRule"/>
</dbReference>
<evidence type="ECO:0000256" key="4">
    <source>
        <dbReference type="ARBA" id="ARBA00022272"/>
    </source>
</evidence>
<evidence type="ECO:0000256" key="9">
    <source>
        <dbReference type="HAMAP-Rule" id="MF_00135"/>
    </source>
</evidence>
<comment type="pathway">
    <text evidence="2 9">Amino-acid biosynthesis; L-tryptophan biosynthesis; L-tryptophan from chorismate: step 3/5.</text>
</comment>
<dbReference type="CDD" id="cd00405">
    <property type="entry name" value="PRAI"/>
    <property type="match status" value="1"/>
</dbReference>
<dbReference type="Gene3D" id="3.20.20.70">
    <property type="entry name" value="Aldolase class I"/>
    <property type="match status" value="1"/>
</dbReference>
<comment type="catalytic activity">
    <reaction evidence="1 9">
        <text>N-(5-phospho-beta-D-ribosyl)anthranilate = 1-(2-carboxyphenylamino)-1-deoxy-D-ribulose 5-phosphate</text>
        <dbReference type="Rhea" id="RHEA:21540"/>
        <dbReference type="ChEBI" id="CHEBI:18277"/>
        <dbReference type="ChEBI" id="CHEBI:58613"/>
        <dbReference type="EC" id="5.3.1.24"/>
    </reaction>
</comment>
<dbReference type="HAMAP" id="MF_00135">
    <property type="entry name" value="PRAI"/>
    <property type="match status" value="1"/>
</dbReference>
<evidence type="ECO:0000256" key="5">
    <source>
        <dbReference type="ARBA" id="ARBA00022605"/>
    </source>
</evidence>
<dbReference type="Pfam" id="PF00697">
    <property type="entry name" value="PRAI"/>
    <property type="match status" value="1"/>
</dbReference>
<keyword evidence="7 9" id="KW-0057">Aromatic amino acid biosynthesis</keyword>
<keyword evidence="8 9" id="KW-0413">Isomerase</keyword>
<dbReference type="SUPFAM" id="SSF51366">
    <property type="entry name" value="Ribulose-phoshate binding barrel"/>
    <property type="match status" value="1"/>
</dbReference>
<evidence type="ECO:0000313" key="11">
    <source>
        <dbReference type="EMBL" id="SHN56914.1"/>
    </source>
</evidence>
<sequence length="224" mass="25230">MSTTLKLKVCGLTRPEDIQTCCEQGIDFTGLIFASKSPRKLTLEQAQSLLEQSVQAFKTYKTKKVGVFVKQPIDEVREIATTLNLDYIQLHGDEDEAFCNHFKPEKIIKVVWADKIAEKCKDKNEFQTKFEAELKRFSSYCAYFLCDAGKSGGGSGECLNWLNLSTIKFPKPWFLAGGLNLNNASQAFNEAKPNVLDFNSGLELSPGIKDCNKIIQLNQWRSQI</sequence>
<keyword evidence="12" id="KW-1185">Reference proteome</keyword>
<dbReference type="AlphaFoldDB" id="A0A1M7SEQ3"/>
<dbReference type="InterPro" id="IPR001240">
    <property type="entry name" value="PRAI_dom"/>
</dbReference>
<evidence type="ECO:0000256" key="6">
    <source>
        <dbReference type="ARBA" id="ARBA00022822"/>
    </source>
</evidence>
<reference evidence="11 12" key="1">
    <citation type="submission" date="2016-12" db="EMBL/GenBank/DDBJ databases">
        <authorList>
            <person name="Song W.-J."/>
            <person name="Kurnit D.M."/>
        </authorList>
    </citation>
    <scope>NUCLEOTIDE SEQUENCE [LARGE SCALE GENOMIC DNA]</scope>
    <source>
        <strain evidence="11 12">DSM 11393</strain>
    </source>
</reference>
<organism evidence="11 12">
    <name type="scientific">Desulfovibrio litoralis DSM 11393</name>
    <dbReference type="NCBI Taxonomy" id="1121455"/>
    <lineage>
        <taxon>Bacteria</taxon>
        <taxon>Pseudomonadati</taxon>
        <taxon>Thermodesulfobacteriota</taxon>
        <taxon>Desulfovibrionia</taxon>
        <taxon>Desulfovibrionales</taxon>
        <taxon>Desulfovibrionaceae</taxon>
        <taxon>Desulfovibrio</taxon>
    </lineage>
</organism>
<dbReference type="InterPro" id="IPR011060">
    <property type="entry name" value="RibuloseP-bd_barrel"/>
</dbReference>
<keyword evidence="6 9" id="KW-0822">Tryptophan biosynthesis</keyword>
<evidence type="ECO:0000256" key="7">
    <source>
        <dbReference type="ARBA" id="ARBA00023141"/>
    </source>
</evidence>
<dbReference type="PANTHER" id="PTHR42894:SF1">
    <property type="entry name" value="N-(5'-PHOSPHORIBOSYL)ANTHRANILATE ISOMERASE"/>
    <property type="match status" value="1"/>
</dbReference>
<comment type="similarity">
    <text evidence="9">Belongs to the TrpF family.</text>
</comment>
<evidence type="ECO:0000256" key="8">
    <source>
        <dbReference type="ARBA" id="ARBA00023235"/>
    </source>
</evidence>
<dbReference type="InterPro" id="IPR013785">
    <property type="entry name" value="Aldolase_TIM"/>
</dbReference>
<dbReference type="RefSeq" id="WP_072696537.1">
    <property type="nucleotide sequence ID" value="NZ_FRDI01000003.1"/>
</dbReference>
<dbReference type="OrthoDB" id="9796196at2"/>
<name>A0A1M7SEQ3_9BACT</name>
<feature type="domain" description="N-(5'phosphoribosyl) anthranilate isomerase (PRAI)" evidence="10">
    <location>
        <begin position="8"/>
        <end position="218"/>
    </location>
</feature>
<protein>
    <recommendedName>
        <fullName evidence="4 9">N-(5'-phosphoribosyl)anthranilate isomerase</fullName>
        <shortName evidence="9">PRAI</shortName>
        <ecNumber evidence="3 9">5.3.1.24</ecNumber>
    </recommendedName>
</protein>
<accession>A0A1M7SEQ3</accession>
<dbReference type="EMBL" id="FRDI01000003">
    <property type="protein sequence ID" value="SHN56914.1"/>
    <property type="molecule type" value="Genomic_DNA"/>
</dbReference>
<dbReference type="PANTHER" id="PTHR42894">
    <property type="entry name" value="N-(5'-PHOSPHORIBOSYL)ANTHRANILATE ISOMERASE"/>
    <property type="match status" value="1"/>
</dbReference>
<dbReference type="UniPathway" id="UPA00035">
    <property type="reaction ID" value="UER00042"/>
</dbReference>
<evidence type="ECO:0000256" key="1">
    <source>
        <dbReference type="ARBA" id="ARBA00001164"/>
    </source>
</evidence>
<dbReference type="GO" id="GO:0000162">
    <property type="term" value="P:L-tryptophan biosynthetic process"/>
    <property type="evidence" value="ECO:0007669"/>
    <property type="project" value="UniProtKB-UniRule"/>
</dbReference>